<comment type="caution">
    <text evidence="2">The sequence shown here is derived from an EMBL/GenBank/DDBJ whole genome shotgun (WGS) entry which is preliminary data.</text>
</comment>
<gene>
    <name evidence="2" type="ORF">GCM10009433_26010</name>
</gene>
<feature type="transmembrane region" description="Helical" evidence="1">
    <location>
        <begin position="129"/>
        <end position="149"/>
    </location>
</feature>
<dbReference type="Proteomes" id="UP001500185">
    <property type="component" value="Unassembled WGS sequence"/>
</dbReference>
<sequence length="221" mass="25543">MKALYPLIARLFAYAGLMFLMSLSIQFDFAVGEVKEDSLIEITQEVLLLISALLLIRFSSKAKNFKIFNLTLSGFLGVHFVREFDFWLNTQLFDKAWQVISLVIVIVVLIMVIRNWKKLILEIASISKTYGFAFFFSGLVILHVFSRLYGRKLIWIDLLRDTHDKYVISENGEKIVELRDFMRPVKDASEESIELLAYSIMLIGVVEMIIFGIKSSRKIKL</sequence>
<reference evidence="2 3" key="1">
    <citation type="journal article" date="2019" name="Int. J. Syst. Evol. Microbiol.">
        <title>The Global Catalogue of Microorganisms (GCM) 10K type strain sequencing project: providing services to taxonomists for standard genome sequencing and annotation.</title>
        <authorList>
            <consortium name="The Broad Institute Genomics Platform"/>
            <consortium name="The Broad Institute Genome Sequencing Center for Infectious Disease"/>
            <person name="Wu L."/>
            <person name="Ma J."/>
        </authorList>
    </citation>
    <scope>NUCLEOTIDE SEQUENCE [LARGE SCALE GENOMIC DNA]</scope>
    <source>
        <strain evidence="2 3">JCM 16231</strain>
    </source>
</reference>
<feature type="transmembrane region" description="Helical" evidence="1">
    <location>
        <begin position="195"/>
        <end position="213"/>
    </location>
</feature>
<feature type="transmembrane region" description="Helical" evidence="1">
    <location>
        <begin position="65"/>
        <end position="84"/>
    </location>
</feature>
<feature type="transmembrane region" description="Helical" evidence="1">
    <location>
        <begin position="96"/>
        <end position="117"/>
    </location>
</feature>
<keyword evidence="3" id="KW-1185">Reference proteome</keyword>
<dbReference type="EMBL" id="BAAAGG010000022">
    <property type="protein sequence ID" value="GAA0764014.1"/>
    <property type="molecule type" value="Genomic_DNA"/>
</dbReference>
<evidence type="ECO:0008006" key="4">
    <source>
        <dbReference type="Google" id="ProtNLM"/>
    </source>
</evidence>
<protein>
    <recommendedName>
        <fullName evidence="4">Iron permease</fullName>
    </recommendedName>
</protein>
<proteinExistence type="predicted"/>
<keyword evidence="1" id="KW-0812">Transmembrane</keyword>
<feature type="transmembrane region" description="Helical" evidence="1">
    <location>
        <begin position="7"/>
        <end position="27"/>
    </location>
</feature>
<organism evidence="2 3">
    <name type="scientific">Psychroflexus lacisalsi</name>
    <dbReference type="NCBI Taxonomy" id="503928"/>
    <lineage>
        <taxon>Bacteria</taxon>
        <taxon>Pseudomonadati</taxon>
        <taxon>Bacteroidota</taxon>
        <taxon>Flavobacteriia</taxon>
        <taxon>Flavobacteriales</taxon>
        <taxon>Flavobacteriaceae</taxon>
        <taxon>Psychroflexus</taxon>
    </lineage>
</organism>
<evidence type="ECO:0000256" key="1">
    <source>
        <dbReference type="SAM" id="Phobius"/>
    </source>
</evidence>
<dbReference type="RefSeq" id="WP_224454793.1">
    <property type="nucleotide sequence ID" value="NZ_BAAAGG010000022.1"/>
</dbReference>
<evidence type="ECO:0000313" key="2">
    <source>
        <dbReference type="EMBL" id="GAA0764014.1"/>
    </source>
</evidence>
<accession>A0ABN1KE45</accession>
<keyword evidence="1" id="KW-1133">Transmembrane helix</keyword>
<feature type="transmembrane region" description="Helical" evidence="1">
    <location>
        <begin position="39"/>
        <end position="58"/>
    </location>
</feature>
<keyword evidence="1" id="KW-0472">Membrane</keyword>
<evidence type="ECO:0000313" key="3">
    <source>
        <dbReference type="Proteomes" id="UP001500185"/>
    </source>
</evidence>
<name>A0ABN1KE45_9FLAO</name>